<protein>
    <submittedName>
        <fullName evidence="1">Uncharacterized protein</fullName>
    </submittedName>
</protein>
<sequence>MNKRNETELFNINENVVFAKQDEYVVAVIKMKSSSENKTYLALIIPEQGRISNQKRILLKKLKGFLKQL</sequence>
<dbReference type="Proteomes" id="UP001601059">
    <property type="component" value="Unassembled WGS sequence"/>
</dbReference>
<dbReference type="RefSeq" id="WP_389362964.1">
    <property type="nucleotide sequence ID" value="NZ_JBIACK010000012.1"/>
</dbReference>
<comment type="caution">
    <text evidence="1">The sequence shown here is derived from an EMBL/GenBank/DDBJ whole genome shotgun (WGS) entry which is preliminary data.</text>
</comment>
<gene>
    <name evidence="1" type="ORF">ACFYKX_20010</name>
</gene>
<dbReference type="EMBL" id="JBIACK010000012">
    <property type="protein sequence ID" value="MFE8702895.1"/>
    <property type="molecule type" value="Genomic_DNA"/>
</dbReference>
<accession>A0ABW6KF48</accession>
<proteinExistence type="predicted"/>
<organism evidence="1 2">
    <name type="scientific">Cytobacillus spartinae</name>
    <dbReference type="NCBI Taxonomy" id="3299023"/>
    <lineage>
        <taxon>Bacteria</taxon>
        <taxon>Bacillati</taxon>
        <taxon>Bacillota</taxon>
        <taxon>Bacilli</taxon>
        <taxon>Bacillales</taxon>
        <taxon>Bacillaceae</taxon>
        <taxon>Cytobacillus</taxon>
    </lineage>
</organism>
<reference evidence="1 2" key="1">
    <citation type="submission" date="2024-08" db="EMBL/GenBank/DDBJ databases">
        <title>Two novel Cytobacillus novel species.</title>
        <authorList>
            <person name="Liu G."/>
        </authorList>
    </citation>
    <scope>NUCLEOTIDE SEQUENCE [LARGE SCALE GENOMIC DNA]</scope>
    <source>
        <strain evidence="1 2">FJAT-54145</strain>
    </source>
</reference>
<keyword evidence="2" id="KW-1185">Reference proteome</keyword>
<name>A0ABW6KF48_9BACI</name>
<evidence type="ECO:0000313" key="2">
    <source>
        <dbReference type="Proteomes" id="UP001601059"/>
    </source>
</evidence>
<evidence type="ECO:0000313" key="1">
    <source>
        <dbReference type="EMBL" id="MFE8702895.1"/>
    </source>
</evidence>